<evidence type="ECO:0000313" key="3">
    <source>
        <dbReference type="EMBL" id="PWB74773.1"/>
    </source>
</evidence>
<feature type="chain" id="PRO_5032839275" description="Type IX secretion system protein PorV domain-containing protein" evidence="1">
    <location>
        <begin position="20"/>
        <end position="330"/>
    </location>
</feature>
<dbReference type="Proteomes" id="UP000250918">
    <property type="component" value="Unassembled WGS sequence"/>
</dbReference>
<organism evidence="3 4">
    <name type="scientific">candidate division GN15 bacterium</name>
    <dbReference type="NCBI Taxonomy" id="2072418"/>
    <lineage>
        <taxon>Bacteria</taxon>
        <taxon>candidate division GN15</taxon>
    </lineage>
</organism>
<protein>
    <recommendedName>
        <fullName evidence="2">Type IX secretion system protein PorV domain-containing protein</fullName>
    </recommendedName>
</protein>
<dbReference type="NCBIfam" id="NF033709">
    <property type="entry name" value="PorV_fam"/>
    <property type="match status" value="1"/>
</dbReference>
<comment type="caution">
    <text evidence="3">The sequence shown here is derived from an EMBL/GenBank/DDBJ whole genome shotgun (WGS) entry which is preliminary data.</text>
</comment>
<evidence type="ECO:0000313" key="4">
    <source>
        <dbReference type="Proteomes" id="UP000250918"/>
    </source>
</evidence>
<feature type="signal peptide" evidence="1">
    <location>
        <begin position="1"/>
        <end position="19"/>
    </location>
</feature>
<dbReference type="Pfam" id="PF19572">
    <property type="entry name" value="PorV"/>
    <property type="match status" value="1"/>
</dbReference>
<reference evidence="3 4" key="1">
    <citation type="journal article" date="2018" name="ISME J.">
        <title>A methanotrophic archaeon couples anaerobic oxidation of methane to Fe(III) reduction.</title>
        <authorList>
            <person name="Cai C."/>
            <person name="Leu A.O."/>
            <person name="Xie G.J."/>
            <person name="Guo J."/>
            <person name="Feng Y."/>
            <person name="Zhao J.X."/>
            <person name="Tyson G.W."/>
            <person name="Yuan Z."/>
            <person name="Hu S."/>
        </authorList>
    </citation>
    <scope>NUCLEOTIDE SEQUENCE [LARGE SCALE GENOMIC DNA]</scope>
    <source>
        <strain evidence="3">FeB_12</strain>
    </source>
</reference>
<accession>A0A855X357</accession>
<feature type="domain" description="Type IX secretion system protein PorV" evidence="2">
    <location>
        <begin position="21"/>
        <end position="198"/>
    </location>
</feature>
<sequence length="330" mass="35720">MKRLLIIIAVFALASAASAGNSKVGSAGAQFLKIGVGSRYQAMGEASVATANDVYSMFWNPAGLASVDNTAVGFTNVNWVLDINLNYVGLARNFEGIGVFGVSATVLSMGEQEITTFENQEGTGDTYSASSYAIGLTYARMLTARFAFGGSVKYIGERIHLERSQGFAFDFGTLLQTGFRSLRLGMSITNMGPEMKFDGPSLGLRYDNTQGPTGSVPVELKVTPYDLPMMFRVGLAYDVDFSPNARLTLASELRHPNDNVEQGAFGAEFGFAEKFFLRGGYKIQYEEEGLSLGGGLNTPISGDTRLTVDYSWQDFGRLQSTQRFSVGFTF</sequence>
<dbReference type="EMBL" id="PQAP01000023">
    <property type="protein sequence ID" value="PWB74773.1"/>
    <property type="molecule type" value="Genomic_DNA"/>
</dbReference>
<dbReference type="InterPro" id="IPR045741">
    <property type="entry name" value="PorV"/>
</dbReference>
<name>A0A855X357_9BACT</name>
<dbReference type="AlphaFoldDB" id="A0A855X357"/>
<proteinExistence type="predicted"/>
<evidence type="ECO:0000259" key="2">
    <source>
        <dbReference type="Pfam" id="PF19572"/>
    </source>
</evidence>
<gene>
    <name evidence="3" type="ORF">C3F09_03535</name>
</gene>
<keyword evidence="1" id="KW-0732">Signal</keyword>
<evidence type="ECO:0000256" key="1">
    <source>
        <dbReference type="SAM" id="SignalP"/>
    </source>
</evidence>
<dbReference type="Gene3D" id="2.40.160.60">
    <property type="entry name" value="Outer membrane protein transport protein (OMPP1/FadL/TodX)"/>
    <property type="match status" value="1"/>
</dbReference>
<dbReference type="SUPFAM" id="SSF56935">
    <property type="entry name" value="Porins"/>
    <property type="match status" value="1"/>
</dbReference>